<dbReference type="EMBL" id="QGDT01000007">
    <property type="protein sequence ID" value="PWJ57371.1"/>
    <property type="molecule type" value="Genomic_DNA"/>
</dbReference>
<dbReference type="PROSITE" id="PS50005">
    <property type="entry name" value="TPR"/>
    <property type="match status" value="1"/>
</dbReference>
<comment type="caution">
    <text evidence="11">The sequence shown here is derived from an EMBL/GenBank/DDBJ whole genome shotgun (WGS) entry which is preliminary data.</text>
</comment>
<dbReference type="SUPFAM" id="SSF55874">
    <property type="entry name" value="ATPase domain of HSP90 chaperone/DNA topoisomerase II/histidine kinase"/>
    <property type="match status" value="1"/>
</dbReference>
<evidence type="ECO:0000256" key="5">
    <source>
        <dbReference type="ARBA" id="ARBA00022741"/>
    </source>
</evidence>
<keyword evidence="3" id="KW-0597">Phosphoprotein</keyword>
<evidence type="ECO:0000256" key="3">
    <source>
        <dbReference type="ARBA" id="ARBA00022553"/>
    </source>
</evidence>
<keyword evidence="7" id="KW-0067">ATP-binding</keyword>
<dbReference type="SUPFAM" id="SSF48452">
    <property type="entry name" value="TPR-like"/>
    <property type="match status" value="1"/>
</dbReference>
<evidence type="ECO:0000256" key="1">
    <source>
        <dbReference type="ARBA" id="ARBA00000085"/>
    </source>
</evidence>
<dbReference type="GO" id="GO:0005524">
    <property type="term" value="F:ATP binding"/>
    <property type="evidence" value="ECO:0007669"/>
    <property type="project" value="UniProtKB-KW"/>
</dbReference>
<keyword evidence="8" id="KW-0802">TPR repeat</keyword>
<evidence type="ECO:0000256" key="4">
    <source>
        <dbReference type="ARBA" id="ARBA00022679"/>
    </source>
</evidence>
<dbReference type="Gene3D" id="3.30.565.10">
    <property type="entry name" value="Histidine kinase-like ATPase, C-terminal domain"/>
    <property type="match status" value="1"/>
</dbReference>
<keyword evidence="12" id="KW-1185">Reference proteome</keyword>
<feature type="repeat" description="TPR" evidence="8">
    <location>
        <begin position="83"/>
        <end position="116"/>
    </location>
</feature>
<proteinExistence type="predicted"/>
<keyword evidence="9" id="KW-1133">Transmembrane helix</keyword>
<evidence type="ECO:0000256" key="6">
    <source>
        <dbReference type="ARBA" id="ARBA00022777"/>
    </source>
</evidence>
<keyword evidence="5" id="KW-0547">Nucleotide-binding</keyword>
<feature type="transmembrane region" description="Helical" evidence="9">
    <location>
        <begin position="369"/>
        <end position="391"/>
    </location>
</feature>
<dbReference type="InterPro" id="IPR036890">
    <property type="entry name" value="HATPase_C_sf"/>
</dbReference>
<keyword evidence="6 11" id="KW-0418">Kinase</keyword>
<dbReference type="InterPro" id="IPR019734">
    <property type="entry name" value="TPR_rpt"/>
</dbReference>
<keyword evidence="9" id="KW-0472">Membrane</keyword>
<evidence type="ECO:0000259" key="10">
    <source>
        <dbReference type="Pfam" id="PF07568"/>
    </source>
</evidence>
<dbReference type="PANTHER" id="PTHR41523:SF8">
    <property type="entry name" value="ETHYLENE RESPONSE SENSOR PROTEIN"/>
    <property type="match status" value="1"/>
</dbReference>
<dbReference type="Proteomes" id="UP000245880">
    <property type="component" value="Unassembled WGS sequence"/>
</dbReference>
<comment type="catalytic activity">
    <reaction evidence="1">
        <text>ATP + protein L-histidine = ADP + protein N-phospho-L-histidine.</text>
        <dbReference type="EC" id="2.7.13.3"/>
    </reaction>
</comment>
<dbReference type="AlphaFoldDB" id="A0A316AI98"/>
<reference evidence="11 12" key="1">
    <citation type="submission" date="2018-03" db="EMBL/GenBank/DDBJ databases">
        <title>Genomic Encyclopedia of Archaeal and Bacterial Type Strains, Phase II (KMG-II): from individual species to whole genera.</title>
        <authorList>
            <person name="Goeker M."/>
        </authorList>
    </citation>
    <scope>NUCLEOTIDE SEQUENCE [LARGE SCALE GENOMIC DNA]</scope>
    <source>
        <strain evidence="11 12">DSM 100346</strain>
    </source>
</reference>
<evidence type="ECO:0000256" key="2">
    <source>
        <dbReference type="ARBA" id="ARBA00012438"/>
    </source>
</evidence>
<dbReference type="EC" id="2.7.13.3" evidence="2"/>
<dbReference type="InterPro" id="IPR011495">
    <property type="entry name" value="Sig_transdc_His_kin_sub2_dim/P"/>
</dbReference>
<evidence type="ECO:0000313" key="11">
    <source>
        <dbReference type="EMBL" id="PWJ57371.1"/>
    </source>
</evidence>
<name>A0A316AI98_9BACT</name>
<dbReference type="GO" id="GO:0004673">
    <property type="term" value="F:protein histidine kinase activity"/>
    <property type="evidence" value="ECO:0007669"/>
    <property type="project" value="UniProtKB-EC"/>
</dbReference>
<feature type="domain" description="Signal transduction histidine kinase subgroup 2 dimerisation and phosphoacceptor" evidence="10">
    <location>
        <begin position="407"/>
        <end position="479"/>
    </location>
</feature>
<evidence type="ECO:0000256" key="7">
    <source>
        <dbReference type="ARBA" id="ARBA00022840"/>
    </source>
</evidence>
<evidence type="ECO:0000256" key="9">
    <source>
        <dbReference type="SAM" id="Phobius"/>
    </source>
</evidence>
<keyword evidence="4" id="KW-0808">Transferase</keyword>
<sequence>MTSKYLYPSLDMIQWKLNQEYVCHDRPLWPRMVYALVMMVGSLCYSQALAQKQVFLAPHPDKLFYADSLHKAAKITGDRSTLAEAYYMYGKVYIGMGDLVSAMSWYLKSLKIQEELQDWAKVGRLYNRIAEVEARKGNDERSLYYIRKGIEMAKKAKSPFYLALVQGLLAQYLSEDGKAKLFANTTHKQRLDSAIYYTKENIKIGHSLHDSVLVITGEFNLARFQYQLDSNRVDFLKACHRAYKANKRLNNLSGLLFTTCALTYQYLEMGQYDQVGVWLAELQNLYNSSPANDYHIRIELNSLATLYYSKTGKWKQAYLHAVDLHQIQINQYIEDRNLALTKQSFYYEAEQDKVQLQAQARELDLQKQMMVILGVVASFITIMGVVFYRLYKKNQKLGQQNEYLLKEQSHRLMNELQSITSFLSLNAEKSSDSDSMSILQDSLLRIESVGLLHRKLYGSKSMGKVDVNDFLIELIDHVLIVFGKHEVQLDADMADMMIDSQLALSLGLIVNELATNSCKYAFVEEGDHRITIAIKSVTEGIQTELVLQYSDNGPGGGESSKVGFGTRLISMETTQLGGTYRISTEKGFRFTLKIPFNKKSISDPVVSV</sequence>
<organism evidence="11 12">
    <name type="scientific">Dyadobacter jejuensis</name>
    <dbReference type="NCBI Taxonomy" id="1082580"/>
    <lineage>
        <taxon>Bacteria</taxon>
        <taxon>Pseudomonadati</taxon>
        <taxon>Bacteroidota</taxon>
        <taxon>Cytophagia</taxon>
        <taxon>Cytophagales</taxon>
        <taxon>Spirosomataceae</taxon>
        <taxon>Dyadobacter</taxon>
    </lineage>
</organism>
<evidence type="ECO:0000256" key="8">
    <source>
        <dbReference type="PROSITE-ProRule" id="PRU00339"/>
    </source>
</evidence>
<dbReference type="Gene3D" id="1.25.40.10">
    <property type="entry name" value="Tetratricopeptide repeat domain"/>
    <property type="match status" value="1"/>
</dbReference>
<dbReference type="Pfam" id="PF07568">
    <property type="entry name" value="HisKA_2"/>
    <property type="match status" value="1"/>
</dbReference>
<accession>A0A316AI98</accession>
<keyword evidence="9" id="KW-0812">Transmembrane</keyword>
<gene>
    <name evidence="11" type="ORF">CLV98_10778</name>
</gene>
<dbReference type="InterPro" id="IPR011990">
    <property type="entry name" value="TPR-like_helical_dom_sf"/>
</dbReference>
<dbReference type="SMART" id="SM00028">
    <property type="entry name" value="TPR"/>
    <property type="match status" value="2"/>
</dbReference>
<protein>
    <recommendedName>
        <fullName evidence="2">histidine kinase</fullName>
        <ecNumber evidence="2">2.7.13.3</ecNumber>
    </recommendedName>
</protein>
<dbReference type="PANTHER" id="PTHR41523">
    <property type="entry name" value="TWO-COMPONENT SYSTEM SENSOR PROTEIN"/>
    <property type="match status" value="1"/>
</dbReference>
<evidence type="ECO:0000313" key="12">
    <source>
        <dbReference type="Proteomes" id="UP000245880"/>
    </source>
</evidence>